<evidence type="ECO:0000256" key="1">
    <source>
        <dbReference type="ARBA" id="ARBA00010982"/>
    </source>
</evidence>
<reference evidence="11" key="1">
    <citation type="submission" date="2021-01" db="EMBL/GenBank/DDBJ databases">
        <title>Whole genome shotgun sequence of Sinosporangium siamense NBRC 109515.</title>
        <authorList>
            <person name="Komaki H."/>
            <person name="Tamura T."/>
        </authorList>
    </citation>
    <scope>NUCLEOTIDE SEQUENCE</scope>
    <source>
        <strain evidence="11">NBRC 109515</strain>
    </source>
</reference>
<dbReference type="RefSeq" id="WP_204022592.1">
    <property type="nucleotide sequence ID" value="NZ_BOOW01000009.1"/>
</dbReference>
<dbReference type="Pfam" id="PF00108">
    <property type="entry name" value="Thiolase_N"/>
    <property type="match status" value="1"/>
</dbReference>
<dbReference type="EC" id="2.3.1.9" evidence="2"/>
<dbReference type="Pfam" id="PF02803">
    <property type="entry name" value="Thiolase_C"/>
    <property type="match status" value="1"/>
</dbReference>
<sequence>MSGSVIVAGARTPIGRLLGSLSGLSAVELGGIAIKAALDRAGVSPESVQYVIMGQVLQAGAGQIPSRQAAVKAGVPMTVPSLTINKVCLSGLDAIALADQLIRAGEFDIVVAGGMESMSNAPHLLPAFRKGVKYGGAQVVDAMAYDGLTDAFDQIAMGESTEHHNKPLGLTRQEQDEFAARSHRLAAEAIKNGVLDDEIVPVPIPQRKGDPVLFAADEGVRPDTTVEALAGLRPAFTKDGTITAGSASQISDGACAVVVMSKTKAEELGLTWLAEIGAHGNVAGPDNSLQSQPANAIKHALSKQGLVVDDLDLLEINEAFSAVVIQSARELGVSIDKVNVNGGGIAVGHPIGASGARIVLALAHELKRRGGGLGAAGLCGGGGQGDALIIRVP</sequence>
<dbReference type="PANTHER" id="PTHR18919:SF107">
    <property type="entry name" value="ACETYL-COA ACETYLTRANSFERASE, CYTOSOLIC"/>
    <property type="match status" value="1"/>
</dbReference>
<dbReference type="InterPro" id="IPR020610">
    <property type="entry name" value="Thiolase_AS"/>
</dbReference>
<evidence type="ECO:0000313" key="12">
    <source>
        <dbReference type="Proteomes" id="UP000606172"/>
    </source>
</evidence>
<evidence type="ECO:0000256" key="7">
    <source>
        <dbReference type="PIRSR" id="PIRSR000429-1"/>
    </source>
</evidence>
<feature type="active site" description="Proton acceptor" evidence="7">
    <location>
        <position position="379"/>
    </location>
</feature>
<evidence type="ECO:0000256" key="2">
    <source>
        <dbReference type="ARBA" id="ARBA00012705"/>
    </source>
</evidence>
<dbReference type="Proteomes" id="UP000606172">
    <property type="component" value="Unassembled WGS sequence"/>
</dbReference>
<evidence type="ECO:0000259" key="10">
    <source>
        <dbReference type="Pfam" id="PF02803"/>
    </source>
</evidence>
<dbReference type="InterPro" id="IPR016039">
    <property type="entry name" value="Thiolase-like"/>
</dbReference>
<evidence type="ECO:0000256" key="3">
    <source>
        <dbReference type="ARBA" id="ARBA00022679"/>
    </source>
</evidence>
<evidence type="ECO:0000256" key="5">
    <source>
        <dbReference type="ARBA" id="ARBA00030755"/>
    </source>
</evidence>
<dbReference type="CDD" id="cd00751">
    <property type="entry name" value="thiolase"/>
    <property type="match status" value="1"/>
</dbReference>
<feature type="active site" description="Acyl-thioester intermediate" evidence="7">
    <location>
        <position position="88"/>
    </location>
</feature>
<dbReference type="GO" id="GO:0003985">
    <property type="term" value="F:acetyl-CoA C-acetyltransferase activity"/>
    <property type="evidence" value="ECO:0007669"/>
    <property type="project" value="UniProtKB-EC"/>
</dbReference>
<keyword evidence="12" id="KW-1185">Reference proteome</keyword>
<dbReference type="InterPro" id="IPR020616">
    <property type="entry name" value="Thiolase_N"/>
</dbReference>
<name>A0A919V5V3_9ACTN</name>
<proteinExistence type="inferred from homology"/>
<dbReference type="Gene3D" id="3.40.47.10">
    <property type="match status" value="2"/>
</dbReference>
<dbReference type="PROSITE" id="PS00099">
    <property type="entry name" value="THIOLASE_3"/>
    <property type="match status" value="1"/>
</dbReference>
<dbReference type="AlphaFoldDB" id="A0A919V5V3"/>
<gene>
    <name evidence="11" type="ORF">Ssi02_15220</name>
</gene>
<dbReference type="FunFam" id="3.40.47.10:FF:000010">
    <property type="entry name" value="Acetyl-CoA acetyltransferase (Thiolase)"/>
    <property type="match status" value="1"/>
</dbReference>
<dbReference type="SUPFAM" id="SSF53901">
    <property type="entry name" value="Thiolase-like"/>
    <property type="match status" value="2"/>
</dbReference>
<dbReference type="NCBIfam" id="TIGR01930">
    <property type="entry name" value="AcCoA-C-Actrans"/>
    <property type="match status" value="1"/>
</dbReference>
<evidence type="ECO:0000256" key="8">
    <source>
        <dbReference type="RuleBase" id="RU003557"/>
    </source>
</evidence>
<dbReference type="PIRSF" id="PIRSF000429">
    <property type="entry name" value="Ac-CoA_Ac_transf"/>
    <property type="match status" value="1"/>
</dbReference>
<evidence type="ECO:0000313" key="11">
    <source>
        <dbReference type="EMBL" id="GII91291.1"/>
    </source>
</evidence>
<evidence type="ECO:0000256" key="6">
    <source>
        <dbReference type="ARBA" id="ARBA00040529"/>
    </source>
</evidence>
<feature type="active site" description="Proton acceptor" evidence="7">
    <location>
        <position position="349"/>
    </location>
</feature>
<protein>
    <recommendedName>
        <fullName evidence="6">Probable acetyl-CoA acetyltransferase</fullName>
        <ecNumber evidence="2">2.3.1.9</ecNumber>
    </recommendedName>
    <alternativeName>
        <fullName evidence="5">Acetoacetyl-CoA thiolase</fullName>
    </alternativeName>
</protein>
<keyword evidence="3 8" id="KW-0808">Transferase</keyword>
<feature type="domain" description="Thiolase C-terminal" evidence="10">
    <location>
        <begin position="271"/>
        <end position="391"/>
    </location>
</feature>
<keyword evidence="4 8" id="KW-0012">Acyltransferase</keyword>
<organism evidence="11 12">
    <name type="scientific">Sinosporangium siamense</name>
    <dbReference type="NCBI Taxonomy" id="1367973"/>
    <lineage>
        <taxon>Bacteria</taxon>
        <taxon>Bacillati</taxon>
        <taxon>Actinomycetota</taxon>
        <taxon>Actinomycetes</taxon>
        <taxon>Streptosporangiales</taxon>
        <taxon>Streptosporangiaceae</taxon>
        <taxon>Sinosporangium</taxon>
    </lineage>
</organism>
<dbReference type="InterPro" id="IPR002155">
    <property type="entry name" value="Thiolase"/>
</dbReference>
<dbReference type="InterPro" id="IPR020615">
    <property type="entry name" value="Thiolase_acyl_enz_int_AS"/>
</dbReference>
<feature type="domain" description="Thiolase N-terminal" evidence="9">
    <location>
        <begin position="5"/>
        <end position="262"/>
    </location>
</feature>
<comment type="caution">
    <text evidence="11">The sequence shown here is derived from an EMBL/GenBank/DDBJ whole genome shotgun (WGS) entry which is preliminary data.</text>
</comment>
<dbReference type="PROSITE" id="PS00737">
    <property type="entry name" value="THIOLASE_2"/>
    <property type="match status" value="1"/>
</dbReference>
<dbReference type="EMBL" id="BOOW01000009">
    <property type="protein sequence ID" value="GII91291.1"/>
    <property type="molecule type" value="Genomic_DNA"/>
</dbReference>
<comment type="similarity">
    <text evidence="1 8">Belongs to the thiolase-like superfamily. Thiolase family.</text>
</comment>
<evidence type="ECO:0000259" key="9">
    <source>
        <dbReference type="Pfam" id="PF00108"/>
    </source>
</evidence>
<accession>A0A919V5V3</accession>
<dbReference type="InterPro" id="IPR020613">
    <property type="entry name" value="Thiolase_CS"/>
</dbReference>
<dbReference type="PANTHER" id="PTHR18919">
    <property type="entry name" value="ACETYL-COA C-ACYLTRANSFERASE"/>
    <property type="match status" value="1"/>
</dbReference>
<evidence type="ECO:0000256" key="4">
    <source>
        <dbReference type="ARBA" id="ARBA00023315"/>
    </source>
</evidence>
<dbReference type="PROSITE" id="PS00098">
    <property type="entry name" value="THIOLASE_1"/>
    <property type="match status" value="1"/>
</dbReference>
<dbReference type="InterPro" id="IPR020617">
    <property type="entry name" value="Thiolase_C"/>
</dbReference>